<evidence type="ECO:0000313" key="14">
    <source>
        <dbReference type="Proteomes" id="UP001176517"/>
    </source>
</evidence>
<dbReference type="PANTHER" id="PTHR47549">
    <property type="entry name" value="GOLGI APPARATUS MEMBRANE PROTEIN TVP38-RELATED"/>
    <property type="match status" value="1"/>
</dbReference>
<feature type="compositionally biased region" description="Basic and acidic residues" evidence="10">
    <location>
        <begin position="887"/>
        <end position="901"/>
    </location>
</feature>
<reference evidence="13" key="1">
    <citation type="journal article" date="2023" name="PhytoFront">
        <title>Draft Genome Resources of Seven Strains of Tilletia horrida, Causal Agent of Kernel Smut of Rice.</title>
        <authorList>
            <person name="Khanal S."/>
            <person name="Antony Babu S."/>
            <person name="Zhou X.G."/>
        </authorList>
    </citation>
    <scope>NUCLEOTIDE SEQUENCE</scope>
    <source>
        <strain evidence="13">TX6</strain>
    </source>
</reference>
<dbReference type="PANTHER" id="PTHR47549:SF1">
    <property type="entry name" value="GOLGI APPARATUS MEMBRANE PROTEIN TVP38"/>
    <property type="match status" value="1"/>
</dbReference>
<dbReference type="EMBL" id="JAPDMZ010000324">
    <property type="protein sequence ID" value="KAK0543814.1"/>
    <property type="molecule type" value="Genomic_DNA"/>
</dbReference>
<evidence type="ECO:0000313" key="13">
    <source>
        <dbReference type="EMBL" id="KAK0543814.1"/>
    </source>
</evidence>
<keyword evidence="7 11" id="KW-1133">Transmembrane helix</keyword>
<keyword evidence="6 11" id="KW-0812">Transmembrane</keyword>
<feature type="region of interest" description="Disordered" evidence="10">
    <location>
        <begin position="1"/>
        <end position="101"/>
    </location>
</feature>
<protein>
    <recommendedName>
        <fullName evidence="4">Golgi apparatus membrane protein TVP38</fullName>
    </recommendedName>
    <alternativeName>
        <fullName evidence="5">Golgi apparatus membrane protein tvp38</fullName>
    </alternativeName>
</protein>
<feature type="compositionally biased region" description="Polar residues" evidence="10">
    <location>
        <begin position="91"/>
        <end position="101"/>
    </location>
</feature>
<evidence type="ECO:0000256" key="5">
    <source>
        <dbReference type="ARBA" id="ARBA00020673"/>
    </source>
</evidence>
<evidence type="ECO:0000256" key="1">
    <source>
        <dbReference type="ARBA" id="ARBA00002978"/>
    </source>
</evidence>
<comment type="caution">
    <text evidence="13">The sequence shown here is derived from an EMBL/GenBank/DDBJ whole genome shotgun (WGS) entry which is preliminary data.</text>
</comment>
<name>A0AAN6JQT7_9BASI</name>
<proteinExistence type="inferred from homology"/>
<evidence type="ECO:0000256" key="11">
    <source>
        <dbReference type="SAM" id="Phobius"/>
    </source>
</evidence>
<evidence type="ECO:0000256" key="8">
    <source>
        <dbReference type="ARBA" id="ARBA00023034"/>
    </source>
</evidence>
<feature type="region of interest" description="Disordered" evidence="10">
    <location>
        <begin position="852"/>
        <end position="909"/>
    </location>
</feature>
<evidence type="ECO:0000259" key="12">
    <source>
        <dbReference type="Pfam" id="PF09335"/>
    </source>
</evidence>
<sequence length="909" mass="100097">MTGALSPPASDSELPPSYDAAASQPLITPATAVEPNAEPSAVPPVSDKKSRSASSDDPLNKPSRTDDHSMPPVFSVHNPDVYTGGRRTKLSRATSHGQSQKDVAFQPTNVLTHDAHLNQDYDLAYRGRMVQEILVPSDSNYPARRRRQSHLIAQIPPDETFDDHGQPLLQDPADLEAATRTLDYVRPGRQDRKGLREITSREWLPWTVGVVEGQFDNRYLNRAQYDEGVATERVSLRVDDSTEQTSALDTMQPSAEVKVRAADGASLMTVRTACDIYTRDTKQLKQFRVKKVVAGWNMTDFEDAIRNIVEEVYPTAYANDRQIKVEVKVEDDLITVMPDSDLARFVTTLQRTTHLTRFLIWMALVLTGTFLIVLPVVGILLYFKGSRYNTVGIVWQLSQWEIAGNLAVDDEPSVNVRLLKKERESAALAGASWALDNATDPYHSEEAPGTVAGSSSSPSKPLKPSEYGPFITSEGVVQQQPFLLASTSCQVLAHRGVRQGDVIVMNPNVDVVVLTKIRASEFRLAQASFLGLSQRVSPTRFEQEPPPQPIARKLIKSRKDTTKQGARPTASSLVVGPVLQARPRDADHDAARACSENGPGNEGVVAPERTSDQKYDDLAALVVYLIGPHEIFKVVAKAAVWLANQPYGIPLALGVIVLTSIPPIPGYGFAQTLCGLSFGSRAAGEHYSVWKGWLVAAGGCLLGSAVAFGLVRLVMRYISTHRRVKDLKDHRNWRAMEAAIQQKGIPIVILLRLAPFPFCWSNLWFASMASVSLPAFLVATLCITPKLLLHVFVGSKLYLLLDKEGQSLPLHVRVMNWIYIAVGILIGWITTRYLWKTTQQILADFEAREELEEGRRSTNGEAHAAHADAHEASAEDHVSPPDSDVPEAEHESDQPESERRPLLASGPET</sequence>
<dbReference type="Proteomes" id="UP001176517">
    <property type="component" value="Unassembled WGS sequence"/>
</dbReference>
<feature type="region of interest" description="Disordered" evidence="10">
    <location>
        <begin position="443"/>
        <end position="465"/>
    </location>
</feature>
<keyword evidence="9 11" id="KW-0472">Membrane</keyword>
<feature type="transmembrane region" description="Helical" evidence="11">
    <location>
        <begin position="771"/>
        <end position="793"/>
    </location>
</feature>
<dbReference type="GO" id="GO:0000139">
    <property type="term" value="C:Golgi membrane"/>
    <property type="evidence" value="ECO:0007669"/>
    <property type="project" value="UniProtKB-SubCell"/>
</dbReference>
<feature type="transmembrane region" description="Helical" evidence="11">
    <location>
        <begin position="814"/>
        <end position="835"/>
    </location>
</feature>
<dbReference type="Pfam" id="PF09335">
    <property type="entry name" value="VTT_dom"/>
    <property type="match status" value="1"/>
</dbReference>
<dbReference type="GO" id="GO:0000022">
    <property type="term" value="P:mitotic spindle elongation"/>
    <property type="evidence" value="ECO:0007669"/>
    <property type="project" value="TreeGrafter"/>
</dbReference>
<feature type="transmembrane region" description="Helical" evidence="11">
    <location>
        <begin position="358"/>
        <end position="383"/>
    </location>
</feature>
<feature type="compositionally biased region" description="Basic and acidic residues" evidence="10">
    <location>
        <begin position="852"/>
        <end position="879"/>
    </location>
</feature>
<evidence type="ECO:0000256" key="10">
    <source>
        <dbReference type="SAM" id="MobiDB-lite"/>
    </source>
</evidence>
<evidence type="ECO:0000256" key="3">
    <source>
        <dbReference type="ARBA" id="ARBA00008640"/>
    </source>
</evidence>
<keyword evidence="14" id="KW-1185">Reference proteome</keyword>
<feature type="domain" description="VTT" evidence="12">
    <location>
        <begin position="682"/>
        <end position="795"/>
    </location>
</feature>
<evidence type="ECO:0000256" key="6">
    <source>
        <dbReference type="ARBA" id="ARBA00022692"/>
    </source>
</evidence>
<feature type="transmembrane region" description="Helical" evidence="11">
    <location>
        <begin position="690"/>
        <end position="715"/>
    </location>
</feature>
<comment type="function">
    <text evidence="1">Golgi membrane protein involved in vesicular trafficking and spindle migration.</text>
</comment>
<dbReference type="InterPro" id="IPR051076">
    <property type="entry name" value="Golgi_membrane_TVP38/TMEM64"/>
</dbReference>
<feature type="compositionally biased region" description="Low complexity" evidence="10">
    <location>
        <begin position="454"/>
        <end position="465"/>
    </location>
</feature>
<gene>
    <name evidence="13" type="primary">TVP38</name>
    <name evidence="13" type="ORF">OC846_006278</name>
</gene>
<comment type="subcellular location">
    <subcellularLocation>
        <location evidence="2">Golgi apparatus membrane</location>
        <topology evidence="2">Multi-pass membrane protein</topology>
    </subcellularLocation>
</comment>
<evidence type="ECO:0000256" key="7">
    <source>
        <dbReference type="ARBA" id="ARBA00022989"/>
    </source>
</evidence>
<feature type="transmembrane region" description="Helical" evidence="11">
    <location>
        <begin position="647"/>
        <end position="670"/>
    </location>
</feature>
<accession>A0AAN6JQT7</accession>
<evidence type="ECO:0000256" key="2">
    <source>
        <dbReference type="ARBA" id="ARBA00004653"/>
    </source>
</evidence>
<evidence type="ECO:0000256" key="9">
    <source>
        <dbReference type="ARBA" id="ARBA00023136"/>
    </source>
</evidence>
<evidence type="ECO:0000256" key="4">
    <source>
        <dbReference type="ARBA" id="ARBA00013533"/>
    </source>
</evidence>
<comment type="similarity">
    <text evidence="3">Belongs to the TVP38/TMEM64 family.</text>
</comment>
<dbReference type="InterPro" id="IPR032816">
    <property type="entry name" value="VTT_dom"/>
</dbReference>
<dbReference type="GO" id="GO:0016192">
    <property type="term" value="P:vesicle-mediated transport"/>
    <property type="evidence" value="ECO:0007669"/>
    <property type="project" value="TreeGrafter"/>
</dbReference>
<organism evidence="13 14">
    <name type="scientific">Tilletia horrida</name>
    <dbReference type="NCBI Taxonomy" id="155126"/>
    <lineage>
        <taxon>Eukaryota</taxon>
        <taxon>Fungi</taxon>
        <taxon>Dikarya</taxon>
        <taxon>Basidiomycota</taxon>
        <taxon>Ustilaginomycotina</taxon>
        <taxon>Exobasidiomycetes</taxon>
        <taxon>Tilletiales</taxon>
        <taxon>Tilletiaceae</taxon>
        <taxon>Tilletia</taxon>
    </lineage>
</organism>
<keyword evidence="8" id="KW-0333">Golgi apparatus</keyword>
<dbReference type="AlphaFoldDB" id="A0AAN6JQT7"/>